<evidence type="ECO:0000313" key="2">
    <source>
        <dbReference type="Proteomes" id="UP001631969"/>
    </source>
</evidence>
<evidence type="ECO:0000313" key="1">
    <source>
        <dbReference type="EMBL" id="MFM9326806.1"/>
    </source>
</evidence>
<reference evidence="1" key="1">
    <citation type="submission" date="2024-12" db="EMBL/GenBank/DDBJ databases">
        <authorList>
            <person name="Wu N."/>
        </authorList>
    </citation>
    <scope>NUCLEOTIDE SEQUENCE</scope>
    <source>
        <strain evidence="1">P15</strain>
    </source>
</reference>
<protein>
    <submittedName>
        <fullName evidence="1">HlyD family efflux transporter periplasmic adaptor subunit</fullName>
    </submittedName>
</protein>
<gene>
    <name evidence="1" type="ORF">ACI1P1_00705</name>
</gene>
<name>A0ACC7NSY9_9BACL</name>
<proteinExistence type="predicted"/>
<accession>A0ACC7NSY9</accession>
<organism evidence="1 2">
    <name type="scientific">Paenibacillus mesotrionivorans</name>
    <dbReference type="NCBI Taxonomy" id="3160968"/>
    <lineage>
        <taxon>Bacteria</taxon>
        <taxon>Bacillati</taxon>
        <taxon>Bacillota</taxon>
        <taxon>Bacilli</taxon>
        <taxon>Bacillales</taxon>
        <taxon>Paenibacillaceae</taxon>
        <taxon>Paenibacillus</taxon>
    </lineage>
</organism>
<sequence>MNWLKRNKRWLLMALVVVVCGGGTWLYLGQREASGSSKDTELTAKVTKGDIRSSVTGTSQLQPKETKTIQAPAEAVISKINLTRNMDVKKDDVLVELTSATLSNNMTKAQATLATLEANLNDVTEQMNALTTVSPISGVITLANGLDAGVELNRKAKIGTVSDNTKLVVTLPFLMEDAQQFQTGESVELTIDSFMMTKTGKITNIGKDPKPDLKGNRLLDVEITVDNDATMDAGLKVNGKITTATGTAESRKEGILAYSQTVNILAGVAGTVEQLNVKTGDYVQKGQLIVVIANPDINNDYLTKKTNYDQQQLTIDTLQEQLDALTIKAPFDGVFSTDFVNQRTNILTTLVPGTKVTSATQFGGVASMETMTLAIQVDELDLPNIKVGMQVDVKVDSIKNKTYKGEVTQVSTVGTTTNGVTYYDAVVTVSKPDGLKYGMTATGEILIQNKQGILMIPLEALQSRAGKYYVKIKNEDGTYEEQHEIKIGIRNKTNVEVTNGLSEGQTVVIPIQTKTQTMSADEIQKLRQQFQQGGQNGQGMQIDPAMMQQFQERMQQGGGGGGGTRQGGTTGGGGAGGGAGAGAGAGGGGQR</sequence>
<dbReference type="Proteomes" id="UP001631969">
    <property type="component" value="Unassembled WGS sequence"/>
</dbReference>
<keyword evidence="2" id="KW-1185">Reference proteome</keyword>
<comment type="caution">
    <text evidence="1">The sequence shown here is derived from an EMBL/GenBank/DDBJ whole genome shotgun (WGS) entry which is preliminary data.</text>
</comment>
<dbReference type="EMBL" id="JBJURJ010000001">
    <property type="protein sequence ID" value="MFM9326806.1"/>
    <property type="molecule type" value="Genomic_DNA"/>
</dbReference>